<evidence type="ECO:0000313" key="2">
    <source>
        <dbReference type="EMBL" id="MDQ0578488.1"/>
    </source>
</evidence>
<gene>
    <name evidence="2" type="ORF">QF030_000666</name>
</gene>
<dbReference type="EMBL" id="JAUSWV010000002">
    <property type="protein sequence ID" value="MDQ0578488.1"/>
    <property type="molecule type" value="Genomic_DNA"/>
</dbReference>
<name>A0ABU0NI39_STRRH</name>
<reference evidence="2 3" key="1">
    <citation type="submission" date="2023-07" db="EMBL/GenBank/DDBJ databases">
        <title>Comparative genomics of wheat-associated soil bacteria to identify genetic determinants of phenazine resistance.</title>
        <authorList>
            <person name="Mouncey N."/>
        </authorList>
    </citation>
    <scope>NUCLEOTIDE SEQUENCE [LARGE SCALE GENOMIC DNA]</scope>
    <source>
        <strain evidence="2 3">B2I6</strain>
    </source>
</reference>
<evidence type="ECO:0000313" key="3">
    <source>
        <dbReference type="Proteomes" id="UP001230654"/>
    </source>
</evidence>
<comment type="caution">
    <text evidence="2">The sequence shown here is derived from an EMBL/GenBank/DDBJ whole genome shotgun (WGS) entry which is preliminary data.</text>
</comment>
<feature type="compositionally biased region" description="Basic residues" evidence="1">
    <location>
        <begin position="28"/>
        <end position="37"/>
    </location>
</feature>
<evidence type="ECO:0000256" key="1">
    <source>
        <dbReference type="SAM" id="MobiDB-lite"/>
    </source>
</evidence>
<accession>A0ABU0NI39</accession>
<organism evidence="2 3">
    <name type="scientific">Streptomyces rishiriensis</name>
    <dbReference type="NCBI Taxonomy" id="68264"/>
    <lineage>
        <taxon>Bacteria</taxon>
        <taxon>Bacillati</taxon>
        <taxon>Actinomycetota</taxon>
        <taxon>Actinomycetes</taxon>
        <taxon>Kitasatosporales</taxon>
        <taxon>Streptomycetaceae</taxon>
        <taxon>Streptomyces</taxon>
    </lineage>
</organism>
<protein>
    <submittedName>
        <fullName evidence="2">Uncharacterized protein</fullName>
    </submittedName>
</protein>
<feature type="region of interest" description="Disordered" evidence="1">
    <location>
        <begin position="15"/>
        <end position="37"/>
    </location>
</feature>
<sequence>MKAAAVTVCQGRRSRACHSGPRAQMRTGNRRARHSRHVQIAEVEPDRLWRRLLQNQRGALVAYAVRPDTDAVIYRLRFHIS</sequence>
<dbReference type="Proteomes" id="UP001230654">
    <property type="component" value="Unassembled WGS sequence"/>
</dbReference>
<proteinExistence type="predicted"/>
<keyword evidence="3" id="KW-1185">Reference proteome</keyword>